<gene>
    <name evidence="1" type="ORF">DFR42_1011285</name>
</gene>
<dbReference type="Pfam" id="PF00805">
    <property type="entry name" value="Pentapeptide"/>
    <property type="match status" value="1"/>
</dbReference>
<dbReference type="EMBL" id="QJKB01000001">
    <property type="protein sequence ID" value="PXX47688.1"/>
    <property type="molecule type" value="Genomic_DNA"/>
</dbReference>
<evidence type="ECO:0000313" key="2">
    <source>
        <dbReference type="Proteomes" id="UP000247792"/>
    </source>
</evidence>
<dbReference type="Gene3D" id="2.160.20.80">
    <property type="entry name" value="E3 ubiquitin-protein ligase SopA"/>
    <property type="match status" value="1"/>
</dbReference>
<dbReference type="Proteomes" id="UP000247792">
    <property type="component" value="Unassembled WGS sequence"/>
</dbReference>
<proteinExistence type="predicted"/>
<dbReference type="RefSeq" id="WP_110254031.1">
    <property type="nucleotide sequence ID" value="NZ_QJKB01000001.1"/>
</dbReference>
<organism evidence="1 2">
    <name type="scientific">Undibacterium pigrum</name>
    <dbReference type="NCBI Taxonomy" id="401470"/>
    <lineage>
        <taxon>Bacteria</taxon>
        <taxon>Pseudomonadati</taxon>
        <taxon>Pseudomonadota</taxon>
        <taxon>Betaproteobacteria</taxon>
        <taxon>Burkholderiales</taxon>
        <taxon>Oxalobacteraceae</taxon>
        <taxon>Undibacterium</taxon>
    </lineage>
</organism>
<dbReference type="InterPro" id="IPR001646">
    <property type="entry name" value="5peptide_repeat"/>
</dbReference>
<dbReference type="SUPFAM" id="SSF141571">
    <property type="entry name" value="Pentapeptide repeat-like"/>
    <property type="match status" value="1"/>
</dbReference>
<sequence length="79" mass="8894">MEDSKLLQGRNFHNVDLTGSNFGQVQLRGSNFRSVDMEGCRFADISFKDVLIESSELSGMKINGILVSELLHVYQQSKK</sequence>
<keyword evidence="2" id="KW-1185">Reference proteome</keyword>
<accession>A0A318JDL8</accession>
<reference evidence="1 2" key="1">
    <citation type="submission" date="2018-05" db="EMBL/GenBank/DDBJ databases">
        <title>Genomic Encyclopedia of Type Strains, Phase IV (KMG-IV): sequencing the most valuable type-strain genomes for metagenomic binning, comparative biology and taxonomic classification.</title>
        <authorList>
            <person name="Goeker M."/>
        </authorList>
    </citation>
    <scope>NUCLEOTIDE SEQUENCE [LARGE SCALE GENOMIC DNA]</scope>
    <source>
        <strain evidence="1 2">DSM 19792</strain>
    </source>
</reference>
<name>A0A318JDL8_9BURK</name>
<protein>
    <submittedName>
        <fullName evidence="1">Pentapeptide repeat protein</fullName>
    </submittedName>
</protein>
<dbReference type="AlphaFoldDB" id="A0A318JDL8"/>
<comment type="caution">
    <text evidence="1">The sequence shown here is derived from an EMBL/GenBank/DDBJ whole genome shotgun (WGS) entry which is preliminary data.</text>
</comment>
<evidence type="ECO:0000313" key="1">
    <source>
        <dbReference type="EMBL" id="PXX47688.1"/>
    </source>
</evidence>
<dbReference type="OrthoDB" id="7863594at2"/>